<accession>A0A5A5RG89</accession>
<organism evidence="1 2">
    <name type="scientific">Microcystis aeruginosa NIES-2520</name>
    <dbReference type="NCBI Taxonomy" id="2303982"/>
    <lineage>
        <taxon>Bacteria</taxon>
        <taxon>Bacillati</taxon>
        <taxon>Cyanobacteriota</taxon>
        <taxon>Cyanophyceae</taxon>
        <taxon>Oscillatoriophycideae</taxon>
        <taxon>Chroococcales</taxon>
        <taxon>Microcystaceae</taxon>
        <taxon>Microcystis</taxon>
    </lineage>
</organism>
<evidence type="ECO:0000313" key="2">
    <source>
        <dbReference type="Proteomes" id="UP000324917"/>
    </source>
</evidence>
<name>A0A5A5RG89_MICAE</name>
<dbReference type="AlphaFoldDB" id="A0A5A5RG89"/>
<dbReference type="EMBL" id="BHVP01000007">
    <property type="protein sequence ID" value="GCA73849.1"/>
    <property type="molecule type" value="Genomic_DNA"/>
</dbReference>
<dbReference type="RefSeq" id="WP_149985675.1">
    <property type="nucleotide sequence ID" value="NZ_BHVP01000007.1"/>
</dbReference>
<gene>
    <name evidence="1" type="ORF">MiTe_00669</name>
</gene>
<evidence type="ECO:0000313" key="1">
    <source>
        <dbReference type="EMBL" id="GCA73849.1"/>
    </source>
</evidence>
<sequence>MTNNEITVNDYSSTRLSRARLTLKVDGPYFPMVKFQKLLESFSIILTEIDQEISDTGEVGVEWAITEVQQGSIIMTAEANILDEQVETERPQRIINVFRDSLEELIKEKPQRPLYFNNKALYNVKKFSELIDPNDFAYIEFSTENWRFYVTKNIAANVDEITQNFYSIYGSIEGQLVSINIANRQKMGIRSLTDNKIIKCFFPEELFEQAREALGKRVYVFGLIRQYLHGEKINIQVQEMKVFPEKYAASSLSNIINSIRG</sequence>
<dbReference type="Proteomes" id="UP000324917">
    <property type="component" value="Unassembled WGS sequence"/>
</dbReference>
<protein>
    <submittedName>
        <fullName evidence="1">Uncharacterized protein</fullName>
    </submittedName>
</protein>
<reference evidence="1 2" key="1">
    <citation type="submission" date="2018-09" db="EMBL/GenBank/DDBJ databases">
        <title>Evolutionary history of phycoerythrin pigmentation in the water bloom-forming cyanobacterium Microcystis aeruginosa.</title>
        <authorList>
            <person name="Tanabe Y."/>
            <person name="Tanabe Y."/>
            <person name="Yamaguchi H."/>
        </authorList>
    </citation>
    <scope>NUCLEOTIDE SEQUENCE [LARGE SCALE GENOMIC DNA]</scope>
    <source>
        <strain evidence="1 2">NIES-2520</strain>
    </source>
</reference>
<comment type="caution">
    <text evidence="1">The sequence shown here is derived from an EMBL/GenBank/DDBJ whole genome shotgun (WGS) entry which is preliminary data.</text>
</comment>
<proteinExistence type="predicted"/>